<dbReference type="SUPFAM" id="SSF47413">
    <property type="entry name" value="lambda repressor-like DNA-binding domains"/>
    <property type="match status" value="1"/>
</dbReference>
<reference evidence="2 3" key="1">
    <citation type="submission" date="2022-10" db="EMBL/GenBank/DDBJ databases">
        <title>The complete genomes of actinobacterial strains from the NBC collection.</title>
        <authorList>
            <person name="Joergensen T.S."/>
            <person name="Alvarez Arevalo M."/>
            <person name="Sterndorff E.B."/>
            <person name="Faurdal D."/>
            <person name="Vuksanovic O."/>
            <person name="Mourched A.-S."/>
            <person name="Charusanti P."/>
            <person name="Shaw S."/>
            <person name="Blin K."/>
            <person name="Weber T."/>
        </authorList>
    </citation>
    <scope>NUCLEOTIDE SEQUENCE [LARGE SCALE GENOMIC DNA]</scope>
    <source>
        <strain evidence="2 3">NBC_01247</strain>
    </source>
</reference>
<proteinExistence type="predicted"/>
<dbReference type="InterPro" id="IPR010982">
    <property type="entry name" value="Lambda_DNA-bd_dom_sf"/>
</dbReference>
<dbReference type="EMBL" id="CP108482">
    <property type="protein sequence ID" value="WUS58948.1"/>
    <property type="molecule type" value="Genomic_DNA"/>
</dbReference>
<dbReference type="Gene3D" id="1.10.260.40">
    <property type="entry name" value="lambda repressor-like DNA-binding domains"/>
    <property type="match status" value="1"/>
</dbReference>
<dbReference type="InterPro" id="IPR043917">
    <property type="entry name" value="DUF5753"/>
</dbReference>
<dbReference type="RefSeq" id="WP_329494902.1">
    <property type="nucleotide sequence ID" value="NZ_CP108460.1"/>
</dbReference>
<dbReference type="SMART" id="SM00530">
    <property type="entry name" value="HTH_XRE"/>
    <property type="match status" value="1"/>
</dbReference>
<gene>
    <name evidence="2" type="ORF">OG469_27665</name>
</gene>
<name>A0ABZ1WDR2_9ACTN</name>
<sequence length="277" mass="31086">MVNRKILDPTSSPWAPFGLQLRRSREALGLTQAQLAKQLGYDHTSVCYIELAKRAPTAKFARLADEALQTGGTLVLMWWQHKHTALIEGFPEFAEHEARATEIRLFEIGLVPGLLQTPAYAAADLAGPVSRGEITAEQAEERLNFRLARQQILQRDQAPQMYVALDESVIRWQLGGPEVLASQLRHLEELAELPNVIMQVVPFTMGALRSLPSAVTILTLPDQSRLAYTETLHRGFLERDRETVAKWGRRYDRLQVDAPTQAASVDMIRAARRDLAT</sequence>
<dbReference type="Pfam" id="PF19054">
    <property type="entry name" value="DUF5753"/>
    <property type="match status" value="1"/>
</dbReference>
<keyword evidence="3" id="KW-1185">Reference proteome</keyword>
<dbReference type="PROSITE" id="PS50943">
    <property type="entry name" value="HTH_CROC1"/>
    <property type="match status" value="1"/>
</dbReference>
<evidence type="ECO:0000313" key="2">
    <source>
        <dbReference type="EMBL" id="WUS58948.1"/>
    </source>
</evidence>
<dbReference type="CDD" id="cd00093">
    <property type="entry name" value="HTH_XRE"/>
    <property type="match status" value="1"/>
</dbReference>
<accession>A0ABZ1WDR2</accession>
<feature type="domain" description="HTH cro/C1-type" evidence="1">
    <location>
        <begin position="21"/>
        <end position="74"/>
    </location>
</feature>
<organism evidence="2 3">
    <name type="scientific">Kitasatospora herbaricolor</name>
    <dbReference type="NCBI Taxonomy" id="68217"/>
    <lineage>
        <taxon>Bacteria</taxon>
        <taxon>Bacillati</taxon>
        <taxon>Actinomycetota</taxon>
        <taxon>Actinomycetes</taxon>
        <taxon>Kitasatosporales</taxon>
        <taxon>Streptomycetaceae</taxon>
        <taxon>Kitasatospora</taxon>
    </lineage>
</organism>
<protein>
    <submittedName>
        <fullName evidence="2">Helix-turn-helix transcriptional regulator</fullName>
    </submittedName>
</protein>
<evidence type="ECO:0000313" key="3">
    <source>
        <dbReference type="Proteomes" id="UP001432014"/>
    </source>
</evidence>
<dbReference type="Proteomes" id="UP001432014">
    <property type="component" value="Chromosome"/>
</dbReference>
<dbReference type="InterPro" id="IPR001387">
    <property type="entry name" value="Cro/C1-type_HTH"/>
</dbReference>
<dbReference type="Pfam" id="PF13560">
    <property type="entry name" value="HTH_31"/>
    <property type="match status" value="1"/>
</dbReference>
<evidence type="ECO:0000259" key="1">
    <source>
        <dbReference type="PROSITE" id="PS50943"/>
    </source>
</evidence>